<reference evidence="2 3" key="1">
    <citation type="submission" date="2020-08" db="EMBL/GenBank/DDBJ databases">
        <title>A Genomic Blueprint of the Chicken Gut Microbiome.</title>
        <authorList>
            <person name="Gilroy R."/>
            <person name="Ravi A."/>
            <person name="Getino M."/>
            <person name="Pursley I."/>
            <person name="Horton D.L."/>
            <person name="Alikhan N.-F."/>
            <person name="Baker D."/>
            <person name="Gharbi K."/>
            <person name="Hall N."/>
            <person name="Watson M."/>
            <person name="Adriaenssens E.M."/>
            <person name="Foster-Nyarko E."/>
            <person name="Jarju S."/>
            <person name="Secka A."/>
            <person name="Antonio M."/>
            <person name="Oren A."/>
            <person name="Chaudhuri R."/>
            <person name="La Ragione R.M."/>
            <person name="Hildebrand F."/>
            <person name="Pallen M.J."/>
        </authorList>
    </citation>
    <scope>NUCLEOTIDE SEQUENCE [LARGE SCALE GENOMIC DNA]</scope>
    <source>
        <strain evidence="2 3">Re31</strain>
    </source>
</reference>
<evidence type="ECO:0000313" key="3">
    <source>
        <dbReference type="Proteomes" id="UP000640930"/>
    </source>
</evidence>
<comment type="caution">
    <text evidence="2">The sequence shown here is derived from an EMBL/GenBank/DDBJ whole genome shotgun (WGS) entry which is preliminary data.</text>
</comment>
<dbReference type="RefSeq" id="WP_191707221.1">
    <property type="nucleotide sequence ID" value="NZ_JACSQA010000010.1"/>
</dbReference>
<evidence type="ECO:0000256" key="1">
    <source>
        <dbReference type="SAM" id="Coils"/>
    </source>
</evidence>
<proteinExistence type="predicted"/>
<dbReference type="Proteomes" id="UP000640930">
    <property type="component" value="Unassembled WGS sequence"/>
</dbReference>
<keyword evidence="3" id="KW-1185">Reference proteome</keyword>
<gene>
    <name evidence="2" type="ORF">H9636_08655</name>
</gene>
<dbReference type="EMBL" id="JACSQA010000010">
    <property type="protein sequence ID" value="MBD8026727.1"/>
    <property type="molecule type" value="Genomic_DNA"/>
</dbReference>
<accession>A0ABR8XBX4</accession>
<keyword evidence="1" id="KW-0175">Coiled coil</keyword>
<protein>
    <submittedName>
        <fullName evidence="2">Uncharacterized protein</fullName>
    </submittedName>
</protein>
<evidence type="ECO:0000313" key="2">
    <source>
        <dbReference type="EMBL" id="MBD8026727.1"/>
    </source>
</evidence>
<feature type="coiled-coil region" evidence="1">
    <location>
        <begin position="53"/>
        <end position="80"/>
    </location>
</feature>
<name>A0ABR8XBX4_9BACL</name>
<organism evidence="2 3">
    <name type="scientific">Ureibacillus galli</name>
    <dbReference type="NCBI Taxonomy" id="2762222"/>
    <lineage>
        <taxon>Bacteria</taxon>
        <taxon>Bacillati</taxon>
        <taxon>Bacillota</taxon>
        <taxon>Bacilli</taxon>
        <taxon>Bacillales</taxon>
        <taxon>Caryophanaceae</taxon>
        <taxon>Ureibacillus</taxon>
    </lineage>
</organism>
<sequence>MTLNDRRLHAEQPLSEEKKRLYSSKAKIEKQMDNIVNQLMDTPELQDVFKKKLLELKEAVSKIIERIQKVEEELKSLDTQPIDAEALKNLLSHFDNIINRASAIEIKQLLSLFVKNIHITKDPISSEYSRQKSRQISKINLLFDFTIESMAGVTGEWFNEMVSLDYIQPMDSSLLDLPSNNEKTIREALASLSVLALFMIRFAFNNSKATINLFY</sequence>